<evidence type="ECO:0000256" key="10">
    <source>
        <dbReference type="RuleBase" id="RU004008"/>
    </source>
</evidence>
<dbReference type="OrthoDB" id="9805969at2"/>
<evidence type="ECO:0000256" key="3">
    <source>
        <dbReference type="ARBA" id="ARBA00022884"/>
    </source>
</evidence>
<dbReference type="EMBL" id="OUNR01000003">
    <property type="protein sequence ID" value="SPP64312.1"/>
    <property type="molecule type" value="Genomic_DNA"/>
</dbReference>
<dbReference type="InterPro" id="IPR036394">
    <property type="entry name" value="Ribosomal_uL22_sf"/>
</dbReference>
<comment type="function">
    <text evidence="7 10">This protein binds specifically to 23S rRNA; its binding is stimulated by other ribosomal proteins, e.g., L4, L17, and L20. It is important during the early stages of 50S assembly. It makes multiple contacts with different domains of the 23S rRNA in the assembled 50S subunit and ribosome.</text>
</comment>
<dbReference type="GO" id="GO:0022625">
    <property type="term" value="C:cytosolic large ribosomal subunit"/>
    <property type="evidence" value="ECO:0007669"/>
    <property type="project" value="TreeGrafter"/>
</dbReference>
<dbReference type="InterPro" id="IPR047867">
    <property type="entry name" value="Ribosomal_uL22_bac/org-type"/>
</dbReference>
<dbReference type="InParanoid" id="A0A330L3F7"/>
<dbReference type="NCBIfam" id="TIGR01044">
    <property type="entry name" value="rplV_bact"/>
    <property type="match status" value="1"/>
</dbReference>
<dbReference type="CDD" id="cd00336">
    <property type="entry name" value="Ribosomal_L22"/>
    <property type="match status" value="1"/>
</dbReference>
<dbReference type="InterPro" id="IPR005727">
    <property type="entry name" value="Ribosomal_uL22_bac/chlpt-type"/>
</dbReference>
<comment type="function">
    <text evidence="7">The globular domain of the protein is located near the polypeptide exit tunnel on the outside of the subunit, while an extended beta-hairpin is found that lines the wall of the exit tunnel in the center of the 70S ribosome.</text>
</comment>
<dbReference type="HAMAP" id="MF_01331_B">
    <property type="entry name" value="Ribosomal_uL22_B"/>
    <property type="match status" value="1"/>
</dbReference>
<dbReference type="InterPro" id="IPR018260">
    <property type="entry name" value="Ribosomal_uL22_CS"/>
</dbReference>
<evidence type="ECO:0000256" key="4">
    <source>
        <dbReference type="ARBA" id="ARBA00022980"/>
    </source>
</evidence>
<keyword evidence="2 7" id="KW-0699">rRNA-binding</keyword>
<evidence type="ECO:0000313" key="11">
    <source>
        <dbReference type="EMBL" id="SPP64312.1"/>
    </source>
</evidence>
<organism evidence="11 12">
    <name type="scientific">Nitrospira lenta</name>
    <dbReference type="NCBI Taxonomy" id="1436998"/>
    <lineage>
        <taxon>Bacteria</taxon>
        <taxon>Pseudomonadati</taxon>
        <taxon>Nitrospirota</taxon>
        <taxon>Nitrospiria</taxon>
        <taxon>Nitrospirales</taxon>
        <taxon>Nitrospiraceae</taxon>
        <taxon>Nitrospira</taxon>
    </lineage>
</organism>
<dbReference type="Gene3D" id="3.90.470.10">
    <property type="entry name" value="Ribosomal protein L22/L17"/>
    <property type="match status" value="1"/>
</dbReference>
<dbReference type="PANTHER" id="PTHR13501:SF8">
    <property type="entry name" value="LARGE RIBOSOMAL SUBUNIT PROTEIN UL22M"/>
    <property type="match status" value="1"/>
</dbReference>
<accession>A0A330L3F7</accession>
<dbReference type="FunCoup" id="A0A330L3F7">
    <property type="interactions" value="530"/>
</dbReference>
<dbReference type="InterPro" id="IPR001063">
    <property type="entry name" value="Ribosomal_uL22"/>
</dbReference>
<evidence type="ECO:0000256" key="6">
    <source>
        <dbReference type="ARBA" id="ARBA00035207"/>
    </source>
</evidence>
<dbReference type="PANTHER" id="PTHR13501">
    <property type="entry name" value="CHLOROPLAST 50S RIBOSOMAL PROTEIN L22-RELATED"/>
    <property type="match status" value="1"/>
</dbReference>
<dbReference type="Proteomes" id="UP000248168">
    <property type="component" value="Unassembled WGS sequence"/>
</dbReference>
<sequence length="120" mass="13099">MTEARAILRFVRVAPRKARPVIDMIRGQQVPQALAMLKLTPRQAARVVEKILRSAVANAEQKEMGDSESMVISKAFVNGGPTLKRFRARSQGRANSIHKRTSHITVVVAAPSLGDAKKSA</sequence>
<comment type="similarity">
    <text evidence="1 7 8">Belongs to the universal ribosomal protein uL22 family.</text>
</comment>
<protein>
    <recommendedName>
        <fullName evidence="6 7">Large ribosomal subunit protein uL22</fullName>
    </recommendedName>
</protein>
<evidence type="ECO:0000256" key="5">
    <source>
        <dbReference type="ARBA" id="ARBA00023274"/>
    </source>
</evidence>
<dbReference type="GO" id="GO:0019843">
    <property type="term" value="F:rRNA binding"/>
    <property type="evidence" value="ECO:0007669"/>
    <property type="project" value="UniProtKB-UniRule"/>
</dbReference>
<dbReference type="RefSeq" id="WP_121988725.1">
    <property type="nucleotide sequence ID" value="NZ_OUNR01000003.1"/>
</dbReference>
<dbReference type="SUPFAM" id="SSF54843">
    <property type="entry name" value="Ribosomal protein L22"/>
    <property type="match status" value="1"/>
</dbReference>
<comment type="subunit">
    <text evidence="7 9">Part of the 50S ribosomal subunit.</text>
</comment>
<keyword evidence="5 7" id="KW-0687">Ribonucleoprotein</keyword>
<proteinExistence type="inferred from homology"/>
<dbReference type="GO" id="GO:0003735">
    <property type="term" value="F:structural constituent of ribosome"/>
    <property type="evidence" value="ECO:0007669"/>
    <property type="project" value="InterPro"/>
</dbReference>
<keyword evidence="12" id="KW-1185">Reference proteome</keyword>
<evidence type="ECO:0000256" key="7">
    <source>
        <dbReference type="HAMAP-Rule" id="MF_01331"/>
    </source>
</evidence>
<dbReference type="AlphaFoldDB" id="A0A330L3F7"/>
<name>A0A330L3F7_9BACT</name>
<reference evidence="12" key="1">
    <citation type="submission" date="2018-04" db="EMBL/GenBank/DDBJ databases">
        <authorList>
            <person name="Lucker S."/>
            <person name="Sakoula D."/>
        </authorList>
    </citation>
    <scope>NUCLEOTIDE SEQUENCE [LARGE SCALE GENOMIC DNA]</scope>
</reference>
<dbReference type="Pfam" id="PF00237">
    <property type="entry name" value="Ribosomal_L22"/>
    <property type="match status" value="1"/>
</dbReference>
<evidence type="ECO:0000256" key="8">
    <source>
        <dbReference type="RuleBase" id="RU004005"/>
    </source>
</evidence>
<evidence type="ECO:0000256" key="1">
    <source>
        <dbReference type="ARBA" id="ARBA00009451"/>
    </source>
</evidence>
<evidence type="ECO:0000313" key="12">
    <source>
        <dbReference type="Proteomes" id="UP000248168"/>
    </source>
</evidence>
<dbReference type="PROSITE" id="PS00464">
    <property type="entry name" value="RIBOSOMAL_L22"/>
    <property type="match status" value="1"/>
</dbReference>
<keyword evidence="4 7" id="KW-0689">Ribosomal protein</keyword>
<keyword evidence="3 7" id="KW-0694">RNA-binding</keyword>
<gene>
    <name evidence="7 11" type="primary">rplV</name>
    <name evidence="11" type="ORF">NITLEN_110078</name>
</gene>
<dbReference type="GO" id="GO:0006412">
    <property type="term" value="P:translation"/>
    <property type="evidence" value="ECO:0007669"/>
    <property type="project" value="UniProtKB-UniRule"/>
</dbReference>
<evidence type="ECO:0000256" key="9">
    <source>
        <dbReference type="RuleBase" id="RU004006"/>
    </source>
</evidence>
<evidence type="ECO:0000256" key="2">
    <source>
        <dbReference type="ARBA" id="ARBA00022730"/>
    </source>
</evidence>